<accession>A0A0P8XPN2</accession>
<dbReference type="InParanoid" id="A0A0P8XPN2"/>
<dbReference type="EMBL" id="CH902619">
    <property type="protein sequence ID" value="KPU76582.1"/>
    <property type="molecule type" value="Genomic_DNA"/>
</dbReference>
<gene>
    <name evidence="2" type="primary">Dana\GF26235</name>
    <name evidence="2" type="ORF">GF26235</name>
</gene>
<keyword evidence="3" id="KW-1185">Reference proteome</keyword>
<dbReference type="OrthoDB" id="7851849at2759"/>
<evidence type="ECO:0000313" key="2">
    <source>
        <dbReference type="EMBL" id="KPU76582.1"/>
    </source>
</evidence>
<organism evidence="2 3">
    <name type="scientific">Drosophila ananassae</name>
    <name type="common">Fruit fly</name>
    <dbReference type="NCBI Taxonomy" id="7217"/>
    <lineage>
        <taxon>Eukaryota</taxon>
        <taxon>Metazoa</taxon>
        <taxon>Ecdysozoa</taxon>
        <taxon>Arthropoda</taxon>
        <taxon>Hexapoda</taxon>
        <taxon>Insecta</taxon>
        <taxon>Pterygota</taxon>
        <taxon>Neoptera</taxon>
        <taxon>Endopterygota</taxon>
        <taxon>Diptera</taxon>
        <taxon>Brachycera</taxon>
        <taxon>Muscomorpha</taxon>
        <taxon>Ephydroidea</taxon>
        <taxon>Drosophilidae</taxon>
        <taxon>Drosophila</taxon>
        <taxon>Sophophora</taxon>
    </lineage>
</organism>
<dbReference type="Proteomes" id="UP000007801">
    <property type="component" value="Unassembled WGS sequence"/>
</dbReference>
<reference evidence="2 3" key="1">
    <citation type="journal article" date="2007" name="Nature">
        <title>Evolution of genes and genomes on the Drosophila phylogeny.</title>
        <authorList>
            <consortium name="Drosophila 12 Genomes Consortium"/>
            <person name="Clark A.G."/>
            <person name="Eisen M.B."/>
            <person name="Smith D.R."/>
            <person name="Bergman C.M."/>
            <person name="Oliver B."/>
            <person name="Markow T.A."/>
            <person name="Kaufman T.C."/>
            <person name="Kellis M."/>
            <person name="Gelbart W."/>
            <person name="Iyer V.N."/>
            <person name="Pollard D.A."/>
            <person name="Sackton T.B."/>
            <person name="Larracuente A.M."/>
            <person name="Singh N.D."/>
            <person name="Abad J.P."/>
            <person name="Abt D.N."/>
            <person name="Adryan B."/>
            <person name="Aguade M."/>
            <person name="Akashi H."/>
            <person name="Anderson W.W."/>
            <person name="Aquadro C.F."/>
            <person name="Ardell D.H."/>
            <person name="Arguello R."/>
            <person name="Artieri C.G."/>
            <person name="Barbash D.A."/>
            <person name="Barker D."/>
            <person name="Barsanti P."/>
            <person name="Batterham P."/>
            <person name="Batzoglou S."/>
            <person name="Begun D."/>
            <person name="Bhutkar A."/>
            <person name="Blanco E."/>
            <person name="Bosak S.A."/>
            <person name="Bradley R.K."/>
            <person name="Brand A.D."/>
            <person name="Brent M.R."/>
            <person name="Brooks A.N."/>
            <person name="Brown R.H."/>
            <person name="Butlin R.K."/>
            <person name="Caggese C."/>
            <person name="Calvi B.R."/>
            <person name="Bernardo de Carvalho A."/>
            <person name="Caspi A."/>
            <person name="Castrezana S."/>
            <person name="Celniker S.E."/>
            <person name="Chang J.L."/>
            <person name="Chapple C."/>
            <person name="Chatterji S."/>
            <person name="Chinwalla A."/>
            <person name="Civetta A."/>
            <person name="Clifton S.W."/>
            <person name="Comeron J.M."/>
            <person name="Costello J.C."/>
            <person name="Coyne J.A."/>
            <person name="Daub J."/>
            <person name="David R.G."/>
            <person name="Delcher A.L."/>
            <person name="Delehaunty K."/>
            <person name="Do C.B."/>
            <person name="Ebling H."/>
            <person name="Edwards K."/>
            <person name="Eickbush T."/>
            <person name="Evans J.D."/>
            <person name="Filipski A."/>
            <person name="Findeiss S."/>
            <person name="Freyhult E."/>
            <person name="Fulton L."/>
            <person name="Fulton R."/>
            <person name="Garcia A.C."/>
            <person name="Gardiner A."/>
            <person name="Garfield D.A."/>
            <person name="Garvin B.E."/>
            <person name="Gibson G."/>
            <person name="Gilbert D."/>
            <person name="Gnerre S."/>
            <person name="Godfrey J."/>
            <person name="Good R."/>
            <person name="Gotea V."/>
            <person name="Gravely B."/>
            <person name="Greenberg A.J."/>
            <person name="Griffiths-Jones S."/>
            <person name="Gross S."/>
            <person name="Guigo R."/>
            <person name="Gustafson E.A."/>
            <person name="Haerty W."/>
            <person name="Hahn M.W."/>
            <person name="Halligan D.L."/>
            <person name="Halpern A.L."/>
            <person name="Halter G.M."/>
            <person name="Han M.V."/>
            <person name="Heger A."/>
            <person name="Hillier L."/>
            <person name="Hinrichs A.S."/>
            <person name="Holmes I."/>
            <person name="Hoskins R.A."/>
            <person name="Hubisz M.J."/>
            <person name="Hultmark D."/>
            <person name="Huntley M.A."/>
            <person name="Jaffe D.B."/>
            <person name="Jagadeeshan S."/>
            <person name="Jeck W.R."/>
            <person name="Johnson J."/>
            <person name="Jones C.D."/>
            <person name="Jordan W.C."/>
            <person name="Karpen G.H."/>
            <person name="Kataoka E."/>
            <person name="Keightley P.D."/>
            <person name="Kheradpour P."/>
            <person name="Kirkness E.F."/>
            <person name="Koerich L.B."/>
            <person name="Kristiansen K."/>
            <person name="Kudrna D."/>
            <person name="Kulathinal R.J."/>
            <person name="Kumar S."/>
            <person name="Kwok R."/>
            <person name="Lander E."/>
            <person name="Langley C.H."/>
            <person name="Lapoint R."/>
            <person name="Lazzaro B.P."/>
            <person name="Lee S.J."/>
            <person name="Levesque L."/>
            <person name="Li R."/>
            <person name="Lin C.F."/>
            <person name="Lin M.F."/>
            <person name="Lindblad-Toh K."/>
            <person name="Llopart A."/>
            <person name="Long M."/>
            <person name="Low L."/>
            <person name="Lozovsky E."/>
            <person name="Lu J."/>
            <person name="Luo M."/>
            <person name="Machado C.A."/>
            <person name="Makalowski W."/>
            <person name="Marzo M."/>
            <person name="Matsuda M."/>
            <person name="Matzkin L."/>
            <person name="McAllister B."/>
            <person name="McBride C.S."/>
            <person name="McKernan B."/>
            <person name="McKernan K."/>
            <person name="Mendez-Lago M."/>
            <person name="Minx P."/>
            <person name="Mollenhauer M.U."/>
            <person name="Montooth K."/>
            <person name="Mount S.M."/>
            <person name="Mu X."/>
            <person name="Myers E."/>
            <person name="Negre B."/>
            <person name="Newfeld S."/>
            <person name="Nielsen R."/>
            <person name="Noor M.A."/>
            <person name="O'Grady P."/>
            <person name="Pachter L."/>
            <person name="Papaceit M."/>
            <person name="Parisi M.J."/>
            <person name="Parisi M."/>
            <person name="Parts L."/>
            <person name="Pedersen J.S."/>
            <person name="Pesole G."/>
            <person name="Phillippy A.M."/>
            <person name="Ponting C.P."/>
            <person name="Pop M."/>
            <person name="Porcelli D."/>
            <person name="Powell J.R."/>
            <person name="Prohaska S."/>
            <person name="Pruitt K."/>
            <person name="Puig M."/>
            <person name="Quesneville H."/>
            <person name="Ram K.R."/>
            <person name="Rand D."/>
            <person name="Rasmussen M.D."/>
            <person name="Reed L.K."/>
            <person name="Reenan R."/>
            <person name="Reily A."/>
            <person name="Remington K.A."/>
            <person name="Rieger T.T."/>
            <person name="Ritchie M.G."/>
            <person name="Robin C."/>
            <person name="Rogers Y.H."/>
            <person name="Rohde C."/>
            <person name="Rozas J."/>
            <person name="Rubenfield M.J."/>
            <person name="Ruiz A."/>
            <person name="Russo S."/>
            <person name="Salzberg S.L."/>
            <person name="Sanchez-Gracia A."/>
            <person name="Saranga D.J."/>
            <person name="Sato H."/>
            <person name="Schaeffer S.W."/>
            <person name="Schatz M.C."/>
            <person name="Schlenke T."/>
            <person name="Schwartz R."/>
            <person name="Segarra C."/>
            <person name="Singh R.S."/>
            <person name="Sirot L."/>
            <person name="Sirota M."/>
            <person name="Sisneros N.B."/>
            <person name="Smith C.D."/>
            <person name="Smith T.F."/>
            <person name="Spieth J."/>
            <person name="Stage D.E."/>
            <person name="Stark A."/>
            <person name="Stephan W."/>
            <person name="Strausberg R.L."/>
            <person name="Strempel S."/>
            <person name="Sturgill D."/>
            <person name="Sutton G."/>
            <person name="Sutton G.G."/>
            <person name="Tao W."/>
            <person name="Teichmann S."/>
            <person name="Tobari Y.N."/>
            <person name="Tomimura Y."/>
            <person name="Tsolas J.M."/>
            <person name="Valente V.L."/>
            <person name="Venter E."/>
            <person name="Venter J.C."/>
            <person name="Vicario S."/>
            <person name="Vieira F.G."/>
            <person name="Vilella A.J."/>
            <person name="Villasante A."/>
            <person name="Walenz B."/>
            <person name="Wang J."/>
            <person name="Wasserman M."/>
            <person name="Watts T."/>
            <person name="Wilson D."/>
            <person name="Wilson R.K."/>
            <person name="Wing R.A."/>
            <person name="Wolfner M.F."/>
            <person name="Wong A."/>
            <person name="Wong G.K."/>
            <person name="Wu C.I."/>
            <person name="Wu G."/>
            <person name="Yamamoto D."/>
            <person name="Yang H.P."/>
            <person name="Yang S.P."/>
            <person name="Yorke J.A."/>
            <person name="Yoshida K."/>
            <person name="Zdobnov E."/>
            <person name="Zhang P."/>
            <person name="Zhang Y."/>
            <person name="Zimin A.V."/>
            <person name="Baldwin J."/>
            <person name="Abdouelleil A."/>
            <person name="Abdulkadir J."/>
            <person name="Abebe A."/>
            <person name="Abera B."/>
            <person name="Abreu J."/>
            <person name="Acer S.C."/>
            <person name="Aftuck L."/>
            <person name="Alexander A."/>
            <person name="An P."/>
            <person name="Anderson E."/>
            <person name="Anderson S."/>
            <person name="Arachi H."/>
            <person name="Azer M."/>
            <person name="Bachantsang P."/>
            <person name="Barry A."/>
            <person name="Bayul T."/>
            <person name="Berlin A."/>
            <person name="Bessette D."/>
            <person name="Bloom T."/>
            <person name="Blye J."/>
            <person name="Boguslavskiy L."/>
            <person name="Bonnet C."/>
            <person name="Boukhgalter B."/>
            <person name="Bourzgui I."/>
            <person name="Brown A."/>
            <person name="Cahill P."/>
            <person name="Channer S."/>
            <person name="Cheshatsang Y."/>
            <person name="Chuda L."/>
            <person name="Citroen M."/>
            <person name="Collymore A."/>
            <person name="Cooke P."/>
            <person name="Costello M."/>
            <person name="D'Aco K."/>
            <person name="Daza R."/>
            <person name="De Haan G."/>
            <person name="DeGray S."/>
            <person name="DeMaso C."/>
            <person name="Dhargay N."/>
            <person name="Dooley K."/>
            <person name="Dooley E."/>
            <person name="Doricent M."/>
            <person name="Dorje P."/>
            <person name="Dorjee K."/>
            <person name="Dupes A."/>
            <person name="Elong R."/>
            <person name="Falk J."/>
            <person name="Farina A."/>
            <person name="Faro S."/>
            <person name="Ferguson D."/>
            <person name="Fisher S."/>
            <person name="Foley C.D."/>
            <person name="Franke A."/>
            <person name="Friedrich D."/>
            <person name="Gadbois L."/>
            <person name="Gearin G."/>
            <person name="Gearin C.R."/>
            <person name="Giannoukos G."/>
            <person name="Goode T."/>
            <person name="Graham J."/>
            <person name="Grandbois E."/>
            <person name="Grewal S."/>
            <person name="Gyaltsen K."/>
            <person name="Hafez N."/>
            <person name="Hagos B."/>
            <person name="Hall J."/>
            <person name="Henson C."/>
            <person name="Hollinger A."/>
            <person name="Honan T."/>
            <person name="Huard M.D."/>
            <person name="Hughes L."/>
            <person name="Hurhula B."/>
            <person name="Husby M.E."/>
            <person name="Kamat A."/>
            <person name="Kanga B."/>
            <person name="Kashin S."/>
            <person name="Khazanovich D."/>
            <person name="Kisner P."/>
            <person name="Lance K."/>
            <person name="Lara M."/>
            <person name="Lee W."/>
            <person name="Lennon N."/>
            <person name="Letendre F."/>
            <person name="LeVine R."/>
            <person name="Lipovsky A."/>
            <person name="Liu X."/>
            <person name="Liu J."/>
            <person name="Liu S."/>
            <person name="Lokyitsang T."/>
            <person name="Lokyitsang Y."/>
            <person name="Lubonja R."/>
            <person name="Lui A."/>
            <person name="MacDonald P."/>
            <person name="Magnisalis V."/>
            <person name="Maru K."/>
            <person name="Matthews C."/>
            <person name="McCusker W."/>
            <person name="McDonough S."/>
            <person name="Mehta T."/>
            <person name="Meldrim J."/>
            <person name="Meneus L."/>
            <person name="Mihai O."/>
            <person name="Mihalev A."/>
            <person name="Mihova T."/>
            <person name="Mittelman R."/>
            <person name="Mlenga V."/>
            <person name="Montmayeur A."/>
            <person name="Mulrain L."/>
            <person name="Navidi A."/>
            <person name="Naylor J."/>
            <person name="Negash T."/>
            <person name="Nguyen T."/>
            <person name="Nguyen N."/>
            <person name="Nicol R."/>
            <person name="Norbu C."/>
            <person name="Norbu N."/>
            <person name="Novod N."/>
            <person name="O'Neill B."/>
            <person name="Osman S."/>
            <person name="Markiewicz E."/>
            <person name="Oyono O.L."/>
            <person name="Patti C."/>
            <person name="Phunkhang P."/>
            <person name="Pierre F."/>
            <person name="Priest M."/>
            <person name="Raghuraman S."/>
            <person name="Rege F."/>
            <person name="Reyes R."/>
            <person name="Rise C."/>
            <person name="Rogov P."/>
            <person name="Ross K."/>
            <person name="Ryan E."/>
            <person name="Settipalli S."/>
            <person name="Shea T."/>
            <person name="Sherpa N."/>
            <person name="Shi L."/>
            <person name="Shih D."/>
            <person name="Sparrow T."/>
            <person name="Spaulding J."/>
            <person name="Stalker J."/>
            <person name="Stange-Thomann N."/>
            <person name="Stavropoulos S."/>
            <person name="Stone C."/>
            <person name="Strader C."/>
            <person name="Tesfaye S."/>
            <person name="Thomson T."/>
            <person name="Thoulutsang Y."/>
            <person name="Thoulutsang D."/>
            <person name="Topham K."/>
            <person name="Topping I."/>
            <person name="Tsamla T."/>
            <person name="Vassiliev H."/>
            <person name="Vo A."/>
            <person name="Wangchuk T."/>
            <person name="Wangdi T."/>
            <person name="Weiand M."/>
            <person name="Wilkinson J."/>
            <person name="Wilson A."/>
            <person name="Yadav S."/>
            <person name="Young G."/>
            <person name="Yu Q."/>
            <person name="Zembek L."/>
            <person name="Zhong D."/>
            <person name="Zimmer A."/>
            <person name="Zwirko Z."/>
            <person name="Jaffe D.B."/>
            <person name="Alvarez P."/>
            <person name="Brockman W."/>
            <person name="Butler J."/>
            <person name="Chin C."/>
            <person name="Gnerre S."/>
            <person name="Grabherr M."/>
            <person name="Kleber M."/>
            <person name="Mauceli E."/>
            <person name="MacCallum I."/>
        </authorList>
    </citation>
    <scope>NUCLEOTIDE SEQUENCE [LARGE SCALE GENOMIC DNA]</scope>
    <source>
        <strain evidence="3">Tucson 14024-0371.13</strain>
    </source>
</reference>
<proteinExistence type="predicted"/>
<feature type="region of interest" description="Disordered" evidence="1">
    <location>
        <begin position="1"/>
        <end position="33"/>
    </location>
</feature>
<evidence type="ECO:0000256" key="1">
    <source>
        <dbReference type="SAM" id="MobiDB-lite"/>
    </source>
</evidence>
<evidence type="ECO:0000313" key="3">
    <source>
        <dbReference type="Proteomes" id="UP000007801"/>
    </source>
</evidence>
<sequence length="203" mass="23919">MAELKSKTESPVLRISGNPDTPPPRRRGRKKSEPAPVFEKFLIPEPPKINIITFPVLISRIMLKSNVPPQAGPKINESDYNQMLCLLCYANPSTKKRIYHMYHTSSEKNLEKETEKEKKEYLNRKDLEFLRTTTVDTFCARSLYHKVQRTFTDVVWNKRGNVFETDWIKFEDSWILTKRIYDLHYQEVEKLINFTKFLSATNS</sequence>
<dbReference type="AlphaFoldDB" id="A0A0P8XPN2"/>
<protein>
    <submittedName>
        <fullName evidence="2">Uncharacterized protein</fullName>
    </submittedName>
</protein>
<name>A0A0P8XPN2_DROAN</name>